<keyword evidence="4" id="KW-1185">Reference proteome</keyword>
<gene>
    <name evidence="3" type="ORF">ACFPEL_10825</name>
</gene>
<feature type="compositionally biased region" description="Basic and acidic residues" evidence="1">
    <location>
        <begin position="197"/>
        <end position="211"/>
    </location>
</feature>
<feature type="region of interest" description="Disordered" evidence="1">
    <location>
        <begin position="112"/>
        <end position="136"/>
    </location>
</feature>
<name>A0ABV9RHZ3_9PSEU</name>
<proteinExistence type="predicted"/>
<evidence type="ECO:0000256" key="2">
    <source>
        <dbReference type="SAM" id="Phobius"/>
    </source>
</evidence>
<evidence type="ECO:0000313" key="3">
    <source>
        <dbReference type="EMBL" id="MFC4832903.1"/>
    </source>
</evidence>
<evidence type="ECO:0000256" key="1">
    <source>
        <dbReference type="SAM" id="MobiDB-lite"/>
    </source>
</evidence>
<feature type="compositionally biased region" description="Low complexity" evidence="1">
    <location>
        <begin position="212"/>
        <end position="224"/>
    </location>
</feature>
<reference evidence="4" key="1">
    <citation type="journal article" date="2019" name="Int. J. Syst. Evol. Microbiol.">
        <title>The Global Catalogue of Microorganisms (GCM) 10K type strain sequencing project: providing services to taxonomists for standard genome sequencing and annotation.</title>
        <authorList>
            <consortium name="The Broad Institute Genomics Platform"/>
            <consortium name="The Broad Institute Genome Sequencing Center for Infectious Disease"/>
            <person name="Wu L."/>
            <person name="Ma J."/>
        </authorList>
    </citation>
    <scope>NUCLEOTIDE SEQUENCE [LARGE SCALE GENOMIC DNA]</scope>
    <source>
        <strain evidence="4">CCUG 50347</strain>
    </source>
</reference>
<evidence type="ECO:0008006" key="5">
    <source>
        <dbReference type="Google" id="ProtNLM"/>
    </source>
</evidence>
<keyword evidence="2" id="KW-1133">Transmembrane helix</keyword>
<dbReference type="Proteomes" id="UP001595909">
    <property type="component" value="Unassembled WGS sequence"/>
</dbReference>
<accession>A0ABV9RHZ3</accession>
<sequence>MISGRSGWSGWSERFTESGHLALDAVVAFVDEELPPGPAHRAAAHVDRCLSCAAEVAAQRQARRRVRAAGDPCVPSSLFSTLCSIPDAAPLPGAPAGLAVAADGTLVVPAQPGRTADTPDTADVTGGAPRNGRSRWGRRRALGLPVAVSSGVVVGAAALGAFAGAVVAAGIRAAAPGSVAPRVTPTAAAAQLAARDTTGDSARDAGPHEGPSRPASAPRGPGAP</sequence>
<feature type="transmembrane region" description="Helical" evidence="2">
    <location>
        <begin position="142"/>
        <end position="171"/>
    </location>
</feature>
<keyword evidence="2" id="KW-0472">Membrane</keyword>
<protein>
    <recommendedName>
        <fullName evidence="5">Zinc-finger domain-containing protein</fullName>
    </recommendedName>
</protein>
<comment type="caution">
    <text evidence="3">The sequence shown here is derived from an EMBL/GenBank/DDBJ whole genome shotgun (WGS) entry which is preliminary data.</text>
</comment>
<keyword evidence="2" id="KW-0812">Transmembrane</keyword>
<dbReference type="EMBL" id="JBHSIM010000020">
    <property type="protein sequence ID" value="MFC4832903.1"/>
    <property type="molecule type" value="Genomic_DNA"/>
</dbReference>
<feature type="region of interest" description="Disordered" evidence="1">
    <location>
        <begin position="188"/>
        <end position="224"/>
    </location>
</feature>
<dbReference type="RefSeq" id="WP_345332529.1">
    <property type="nucleotide sequence ID" value="NZ_BAABHN010000020.1"/>
</dbReference>
<organism evidence="3 4">
    <name type="scientific">Actinomycetospora chibensis</name>
    <dbReference type="NCBI Taxonomy" id="663606"/>
    <lineage>
        <taxon>Bacteria</taxon>
        <taxon>Bacillati</taxon>
        <taxon>Actinomycetota</taxon>
        <taxon>Actinomycetes</taxon>
        <taxon>Pseudonocardiales</taxon>
        <taxon>Pseudonocardiaceae</taxon>
        <taxon>Actinomycetospora</taxon>
    </lineage>
</organism>
<evidence type="ECO:0000313" key="4">
    <source>
        <dbReference type="Proteomes" id="UP001595909"/>
    </source>
</evidence>